<accession>A0ABT7SH58</accession>
<evidence type="ECO:0000259" key="5">
    <source>
        <dbReference type="PROSITE" id="PS50043"/>
    </source>
</evidence>
<dbReference type="InterPro" id="IPR027417">
    <property type="entry name" value="P-loop_NTPase"/>
</dbReference>
<evidence type="ECO:0000256" key="2">
    <source>
        <dbReference type="ARBA" id="ARBA00023125"/>
    </source>
</evidence>
<dbReference type="PANTHER" id="PTHR44688:SF16">
    <property type="entry name" value="DNA-BINDING TRANSCRIPTIONAL ACTIVATOR DEVR_DOSR"/>
    <property type="match status" value="1"/>
</dbReference>
<evidence type="ECO:0000256" key="3">
    <source>
        <dbReference type="ARBA" id="ARBA00023163"/>
    </source>
</evidence>
<keyword evidence="2" id="KW-0238">DNA-binding</keyword>
<organism evidence="6 7">
    <name type="scientific">Cellulomonas alba</name>
    <dbReference type="NCBI Taxonomy" id="3053467"/>
    <lineage>
        <taxon>Bacteria</taxon>
        <taxon>Bacillati</taxon>
        <taxon>Actinomycetota</taxon>
        <taxon>Actinomycetes</taxon>
        <taxon>Micrococcales</taxon>
        <taxon>Cellulomonadaceae</taxon>
        <taxon>Cellulomonas</taxon>
    </lineage>
</organism>
<proteinExistence type="predicted"/>
<comment type="caution">
    <text evidence="6">The sequence shown here is derived from an EMBL/GenBank/DDBJ whole genome shotgun (WGS) entry which is preliminary data.</text>
</comment>
<feature type="region of interest" description="Disordered" evidence="4">
    <location>
        <begin position="1"/>
        <end position="41"/>
    </location>
</feature>
<name>A0ABT7SH58_9CELL</name>
<dbReference type="PROSITE" id="PS50043">
    <property type="entry name" value="HTH_LUXR_2"/>
    <property type="match status" value="1"/>
</dbReference>
<sequence length="757" mass="80197">MSVSRTAEDRRQGARDPVVRRDARGAGPVPRRDAAGAPHLRRGTVDRTALVGALMSAPASVVTIVAPPGYGKTTVLVQWATRAGQPVAWVSCDLVGQDPASLWSAMVGALGRFAPPGWAAPDLLARTGGDVASVPALVSALAELDDGVMLVLDHAEAITGPECWASLAELALRLPAGWRVAFASRDRLPLPLSRLRMGGELLELGIAELALTTAEARELVANAGVELDDDRAAELVRETEGWPAGVYLASLALGAGEPASGSTFTGDDRLMREYLRAELLPRMSARERDFLMRTSVLERLSGPSCDAVLETTGSADTLEALESRNLLVVPLDRRGEWYRCHHLLRDLMQSELRHADAGVELALHRRAEAWFAAHDQPGPAIAHAQAAGDADRAAVLVLEAMQPTWASGRIETVRGWLEWLSRHPPTELYPAIAAHGALIFALLGSSGEAERWIAAAESMPATGVLPDGSSQAATLAYMRANLAREGLVGIERDVALALGGLAPESPYRATMLHSAGLVHLLGGELAAAETDFGDAVALAGAAGAQPLVALGHAEQHLVARGLRDRTAADMHLEAALVAVEEARLDHFWTSALVLAAASRAAAAAGRVPEARALARRAARLRPLLTHVLPVVSVQALLELAHASLDLVDPAGARASLDQARRILVRRPGLGRLRDDAAELAARLGRITQADAAGFTSLTAAELRLVPLMSTHLSFPQIAEQLHVSRHTVKTQVTAVYRKLGVSSRRDAVDRIEALGIA</sequence>
<evidence type="ECO:0000256" key="4">
    <source>
        <dbReference type="SAM" id="MobiDB-lite"/>
    </source>
</evidence>
<dbReference type="Proteomes" id="UP001529338">
    <property type="component" value="Unassembled WGS sequence"/>
</dbReference>
<keyword evidence="3" id="KW-0804">Transcription</keyword>
<dbReference type="InterPro" id="IPR059106">
    <property type="entry name" value="WHD_MalT"/>
</dbReference>
<dbReference type="InterPro" id="IPR036388">
    <property type="entry name" value="WH-like_DNA-bd_sf"/>
</dbReference>
<feature type="compositionally biased region" description="Basic and acidic residues" evidence="4">
    <location>
        <begin position="1"/>
        <end position="34"/>
    </location>
</feature>
<dbReference type="Pfam" id="PF00196">
    <property type="entry name" value="GerE"/>
    <property type="match status" value="1"/>
</dbReference>
<dbReference type="InterPro" id="IPR016032">
    <property type="entry name" value="Sig_transdc_resp-reg_C-effctor"/>
</dbReference>
<evidence type="ECO:0000313" key="6">
    <source>
        <dbReference type="EMBL" id="MDM7855535.1"/>
    </source>
</evidence>
<dbReference type="PANTHER" id="PTHR44688">
    <property type="entry name" value="DNA-BINDING TRANSCRIPTIONAL ACTIVATOR DEVR_DOSR"/>
    <property type="match status" value="1"/>
</dbReference>
<keyword evidence="7" id="KW-1185">Reference proteome</keyword>
<keyword evidence="1" id="KW-0805">Transcription regulation</keyword>
<dbReference type="Gene3D" id="1.10.10.10">
    <property type="entry name" value="Winged helix-like DNA-binding domain superfamily/Winged helix DNA-binding domain"/>
    <property type="match status" value="1"/>
</dbReference>
<dbReference type="SUPFAM" id="SSF52540">
    <property type="entry name" value="P-loop containing nucleoside triphosphate hydrolases"/>
    <property type="match status" value="1"/>
</dbReference>
<dbReference type="InterPro" id="IPR000792">
    <property type="entry name" value="Tscrpt_reg_LuxR_C"/>
</dbReference>
<protein>
    <submittedName>
        <fullName evidence="6">LuxR C-terminal-related transcriptional regulator</fullName>
    </submittedName>
</protein>
<gene>
    <name evidence="6" type="ORF">QRT04_11405</name>
</gene>
<dbReference type="SUPFAM" id="SSF46894">
    <property type="entry name" value="C-terminal effector domain of the bipartite response regulators"/>
    <property type="match status" value="1"/>
</dbReference>
<reference evidence="6 7" key="1">
    <citation type="submission" date="2023-06" db="EMBL/GenBank/DDBJ databases">
        <title>Cellulomonas sp. MW4 Whole genome sequence.</title>
        <authorList>
            <person name="Park S."/>
        </authorList>
    </citation>
    <scope>NUCLEOTIDE SEQUENCE [LARGE SCALE GENOMIC DNA]</scope>
    <source>
        <strain evidence="6 7">MW4</strain>
    </source>
</reference>
<evidence type="ECO:0000256" key="1">
    <source>
        <dbReference type="ARBA" id="ARBA00023015"/>
    </source>
</evidence>
<dbReference type="RefSeq" id="WP_289455367.1">
    <property type="nucleotide sequence ID" value="NZ_JAUCGQ010000001.1"/>
</dbReference>
<evidence type="ECO:0000313" key="7">
    <source>
        <dbReference type="Proteomes" id="UP001529338"/>
    </source>
</evidence>
<dbReference type="SMART" id="SM00421">
    <property type="entry name" value="HTH_LUXR"/>
    <property type="match status" value="1"/>
</dbReference>
<dbReference type="Pfam" id="PF25873">
    <property type="entry name" value="WHD_MalT"/>
    <property type="match status" value="1"/>
</dbReference>
<dbReference type="EMBL" id="JAUCGQ010000001">
    <property type="protein sequence ID" value="MDM7855535.1"/>
    <property type="molecule type" value="Genomic_DNA"/>
</dbReference>
<feature type="domain" description="HTH luxR-type" evidence="5">
    <location>
        <begin position="690"/>
        <end position="755"/>
    </location>
</feature>